<protein>
    <submittedName>
        <fullName evidence="1">Uncharacterized protein</fullName>
    </submittedName>
</protein>
<dbReference type="EMBL" id="AE001437">
    <property type="protein sequence ID" value="AAK79123.1"/>
    <property type="molecule type" value="Genomic_DNA"/>
</dbReference>
<dbReference type="STRING" id="272562.CA_C1151"/>
<dbReference type="PATRIC" id="fig|272562.8.peg.1356"/>
<dbReference type="PIR" id="H97041">
    <property type="entry name" value="H97041"/>
</dbReference>
<name>Q97JX2_CLOAB</name>
<evidence type="ECO:0000313" key="1">
    <source>
        <dbReference type="EMBL" id="AAK79123.1"/>
    </source>
</evidence>
<dbReference type="GeneID" id="44997661"/>
<gene>
    <name evidence="1" type="ordered locus">CA_C1151</name>
</gene>
<accession>Q97JX2</accession>
<reference evidence="1 2" key="1">
    <citation type="journal article" date="2001" name="J. Bacteriol.">
        <title>Genome sequence and comparative analysis of the solvent-producing bacterium Clostridium acetobutylicum.</title>
        <authorList>
            <person name="Nolling J."/>
            <person name="Breton G."/>
            <person name="Omelchenko M.V."/>
            <person name="Makarova K.S."/>
            <person name="Zeng Q."/>
            <person name="Gibson R."/>
            <person name="Lee H.M."/>
            <person name="Dubois J."/>
            <person name="Qiu D."/>
            <person name="Hitti J."/>
            <person name="Wolf Y.I."/>
            <person name="Tatusov R.L."/>
            <person name="Sabathe F."/>
            <person name="Doucette-Stamm L."/>
            <person name="Soucaille P."/>
            <person name="Daly M.J."/>
            <person name="Bennett G.N."/>
            <person name="Koonin E.V."/>
            <person name="Smith D.R."/>
        </authorList>
    </citation>
    <scope>NUCLEOTIDE SEQUENCE [LARGE SCALE GENOMIC DNA]</scope>
    <source>
        <strain evidence="2">ATCC 824 / DSM 792 / JCM 1419 / LMG 5710 / VKM B-1787</strain>
    </source>
</reference>
<dbReference type="Proteomes" id="UP000000814">
    <property type="component" value="Chromosome"/>
</dbReference>
<evidence type="ECO:0000313" key="2">
    <source>
        <dbReference type="Proteomes" id="UP000000814"/>
    </source>
</evidence>
<proteinExistence type="predicted"/>
<dbReference type="HOGENOM" id="CLU_2435558_0_0_9"/>
<dbReference type="RefSeq" id="WP_010964464.1">
    <property type="nucleotide sequence ID" value="NC_003030.1"/>
</dbReference>
<keyword evidence="2" id="KW-1185">Reference proteome</keyword>
<organism evidence="1 2">
    <name type="scientific">Clostridium acetobutylicum (strain ATCC 824 / DSM 792 / JCM 1419 / IAM 19013 / LMG 5710 / NBRC 13948 / NRRL B-527 / VKM B-1787 / 2291 / W)</name>
    <dbReference type="NCBI Taxonomy" id="272562"/>
    <lineage>
        <taxon>Bacteria</taxon>
        <taxon>Bacillati</taxon>
        <taxon>Bacillota</taxon>
        <taxon>Clostridia</taxon>
        <taxon>Eubacteriales</taxon>
        <taxon>Clostridiaceae</taxon>
        <taxon>Clostridium</taxon>
    </lineage>
</organism>
<dbReference type="KEGG" id="cac:CA_C1151"/>
<dbReference type="AlphaFoldDB" id="Q97JX2"/>
<sequence>MYKFYVFTANKVVENLNIKEAIEEYKKINGSEYKAIGVRKDYSCCDLLNNLGKGYKNKISQDYKKSSFKQDRLITINALNILRSSFNLED</sequence>